<protein>
    <submittedName>
        <fullName evidence="2">HDC07756</fullName>
    </submittedName>
</protein>
<gene>
    <name evidence="2" type="ORF">HDC07756</name>
</gene>
<proteinExistence type="predicted"/>
<feature type="compositionally biased region" description="Basic and acidic residues" evidence="1">
    <location>
        <begin position="126"/>
        <end position="139"/>
    </location>
</feature>
<reference evidence="2" key="1">
    <citation type="journal article" date="2003" name="Genome Biol.">
        <title>An integrated gene annotation and transcriptional profiling approach towards the full gene content of the Drosophila genome.</title>
        <authorList>
            <person name="Hild M."/>
            <person name="Beckmann B."/>
            <person name="Haas S.A."/>
            <person name="Koch B."/>
            <person name="Solovyev V."/>
            <person name="Busold C."/>
            <person name="Fellenberg K."/>
            <person name="Boutros M."/>
            <person name="Vingron M."/>
            <person name="Sauer F."/>
            <person name="Hoheisel J.D."/>
            <person name="Paro R."/>
        </authorList>
    </citation>
    <scope>NUCLEOTIDE SEQUENCE</scope>
</reference>
<evidence type="ECO:0000313" key="2">
    <source>
        <dbReference type="EMBL" id="DAA02691.1"/>
    </source>
</evidence>
<feature type="region of interest" description="Disordered" evidence="1">
    <location>
        <begin position="111"/>
        <end position="147"/>
    </location>
</feature>
<dbReference type="AlphaFoldDB" id="Q6IM21"/>
<accession>Q6IM21</accession>
<organism evidence="2">
    <name type="scientific">Drosophila melanogaster</name>
    <name type="common">Fruit fly</name>
    <dbReference type="NCBI Taxonomy" id="7227"/>
    <lineage>
        <taxon>Eukaryota</taxon>
        <taxon>Metazoa</taxon>
        <taxon>Ecdysozoa</taxon>
        <taxon>Arthropoda</taxon>
        <taxon>Hexapoda</taxon>
        <taxon>Insecta</taxon>
        <taxon>Pterygota</taxon>
        <taxon>Neoptera</taxon>
        <taxon>Endopterygota</taxon>
        <taxon>Diptera</taxon>
        <taxon>Brachycera</taxon>
        <taxon>Muscomorpha</taxon>
        <taxon>Ephydroidea</taxon>
        <taxon>Drosophilidae</taxon>
        <taxon>Drosophila</taxon>
        <taxon>Sophophora</taxon>
    </lineage>
</organism>
<name>Q6IM21_DROME</name>
<evidence type="ECO:0000256" key="1">
    <source>
        <dbReference type="SAM" id="MobiDB-lite"/>
    </source>
</evidence>
<sequence>MLKKICLIGELAIPDARKVSSGSQIRDNLSGSLKRLRDYVLNVINNRIALAAKLLPIGSDRLGQQADNELGKLRGGGGEQQLRLRTLLALDVGRRPPVAWAMIYEAAPPFAAKAHPKRSENSASRTRPDLEDLALEKPHSFPTSTQD</sequence>
<dbReference type="EMBL" id="BK001845">
    <property type="protein sequence ID" value="DAA02691.1"/>
    <property type="molecule type" value="Genomic_DNA"/>
</dbReference>